<evidence type="ECO:0000259" key="1">
    <source>
        <dbReference type="SMART" id="SM01321"/>
    </source>
</evidence>
<dbReference type="GO" id="GO:0003677">
    <property type="term" value="F:DNA binding"/>
    <property type="evidence" value="ECO:0007669"/>
    <property type="project" value="InterPro"/>
</dbReference>
<protein>
    <submittedName>
        <fullName evidence="2">IS200/IS605 family transposase</fullName>
    </submittedName>
</protein>
<dbReference type="InterPro" id="IPR002686">
    <property type="entry name" value="Transposase_17"/>
</dbReference>
<accession>A0A832EBH5</accession>
<dbReference type="InterPro" id="IPR036515">
    <property type="entry name" value="Transposase_17_sf"/>
</dbReference>
<dbReference type="PANTHER" id="PTHR33360">
    <property type="entry name" value="TRANSPOSASE FOR INSERTION SEQUENCE ELEMENT IS200"/>
    <property type="match status" value="1"/>
</dbReference>
<name>A0A832EBH5_9BACT</name>
<dbReference type="SMART" id="SM01321">
    <property type="entry name" value="Y1_Tnp"/>
    <property type="match status" value="1"/>
</dbReference>
<dbReference type="PANTHER" id="PTHR33360:SF2">
    <property type="entry name" value="TRANSPOSASE FOR INSERTION SEQUENCE ELEMENT IS200"/>
    <property type="match status" value="1"/>
</dbReference>
<feature type="domain" description="Transposase IS200-like" evidence="1">
    <location>
        <begin position="5"/>
        <end position="119"/>
    </location>
</feature>
<dbReference type="Gene3D" id="3.30.70.1290">
    <property type="entry name" value="Transposase IS200-like"/>
    <property type="match status" value="1"/>
</dbReference>
<gene>
    <name evidence="2" type="primary">tnpA</name>
    <name evidence="2" type="ORF">ENS06_13480</name>
</gene>
<reference evidence="2" key="1">
    <citation type="journal article" date="2020" name="mSystems">
        <title>Genome- and Community-Level Interaction Insights into Carbon Utilization and Element Cycling Functions of Hydrothermarchaeota in Hydrothermal Sediment.</title>
        <authorList>
            <person name="Zhou Z."/>
            <person name="Liu Y."/>
            <person name="Xu W."/>
            <person name="Pan J."/>
            <person name="Luo Z.H."/>
            <person name="Li M."/>
        </authorList>
    </citation>
    <scope>NUCLEOTIDE SEQUENCE [LARGE SCALE GENOMIC DNA]</scope>
    <source>
        <strain evidence="2">SpSt-456</strain>
    </source>
</reference>
<sequence length="150" mass="17397">MAQSLTKIYVHIIFSTKNRVPLLAESIRRDLFRYMAGIVKTQKCSPVRIGGTADHVHILCDLGRTTTIAKLVEEIKTGSSKWLKAKDASFRDFQWQSGYGAFSVSQSSAQDVIAYIDNQEEHHRKRTFQEEFRLFLQRYGIAYEERYLDE</sequence>
<dbReference type="EMBL" id="DSTK01000039">
    <property type="protein sequence ID" value="HFK98317.1"/>
    <property type="molecule type" value="Genomic_DNA"/>
</dbReference>
<organism evidence="2">
    <name type="scientific">Desulfacinum infernum</name>
    <dbReference type="NCBI Taxonomy" id="35837"/>
    <lineage>
        <taxon>Bacteria</taxon>
        <taxon>Pseudomonadati</taxon>
        <taxon>Thermodesulfobacteriota</taxon>
        <taxon>Syntrophobacteria</taxon>
        <taxon>Syntrophobacterales</taxon>
        <taxon>Syntrophobacteraceae</taxon>
        <taxon>Desulfacinum</taxon>
    </lineage>
</organism>
<dbReference type="GO" id="GO:0006313">
    <property type="term" value="P:DNA transposition"/>
    <property type="evidence" value="ECO:0007669"/>
    <property type="project" value="InterPro"/>
</dbReference>
<dbReference type="SUPFAM" id="SSF143422">
    <property type="entry name" value="Transposase IS200-like"/>
    <property type="match status" value="1"/>
</dbReference>
<evidence type="ECO:0000313" key="2">
    <source>
        <dbReference type="EMBL" id="HFK98317.1"/>
    </source>
</evidence>
<dbReference type="Pfam" id="PF01797">
    <property type="entry name" value="Y1_Tnp"/>
    <property type="match status" value="1"/>
</dbReference>
<dbReference type="NCBIfam" id="NF033573">
    <property type="entry name" value="transpos_IS200"/>
    <property type="match status" value="1"/>
</dbReference>
<dbReference type="AlphaFoldDB" id="A0A832EBH5"/>
<comment type="caution">
    <text evidence="2">The sequence shown here is derived from an EMBL/GenBank/DDBJ whole genome shotgun (WGS) entry which is preliminary data.</text>
</comment>
<dbReference type="GO" id="GO:0004803">
    <property type="term" value="F:transposase activity"/>
    <property type="evidence" value="ECO:0007669"/>
    <property type="project" value="InterPro"/>
</dbReference>
<proteinExistence type="predicted"/>